<dbReference type="PANTHER" id="PTHR22168">
    <property type="entry name" value="TMEM26 PROTEIN"/>
    <property type="match status" value="1"/>
</dbReference>
<dbReference type="AlphaFoldDB" id="A0A816H861"/>
<proteinExistence type="predicted"/>
<evidence type="ECO:0000313" key="3">
    <source>
        <dbReference type="Proteomes" id="UP000663834"/>
    </source>
</evidence>
<keyword evidence="1" id="KW-0472">Membrane</keyword>
<evidence type="ECO:0000313" key="2">
    <source>
        <dbReference type="EMBL" id="CAF1683600.1"/>
    </source>
</evidence>
<gene>
    <name evidence="2" type="ORF">KQP761_LOCUS37600</name>
</gene>
<dbReference type="OrthoDB" id="10042902at2759"/>
<dbReference type="Proteomes" id="UP000663834">
    <property type="component" value="Unassembled WGS sequence"/>
</dbReference>
<protein>
    <submittedName>
        <fullName evidence="2">Uncharacterized protein</fullName>
    </submittedName>
</protein>
<dbReference type="Pfam" id="PF09772">
    <property type="entry name" value="Tmem26"/>
    <property type="match status" value="1"/>
</dbReference>
<sequence>MSKTEETLHNCGRWICHSFDILKAIIIRIIFALHATIAIMRIVIAKGDYWYLLNMCGVNFLLIELVITVVTRKGKEPKWFSPCFFLYICTMIPPIWFLEIHRINVKLGVDLINQTEVEELQKIIGRDLVPGTSLINKKVCFVSFKVLYPWNKNINFYFKLK</sequence>
<feature type="transmembrane region" description="Helical" evidence="1">
    <location>
        <begin position="21"/>
        <end position="43"/>
    </location>
</feature>
<name>A0A816H861_9BILA</name>
<keyword evidence="1" id="KW-0812">Transmembrane</keyword>
<keyword evidence="1" id="KW-1133">Transmembrane helix</keyword>
<organism evidence="2 3">
    <name type="scientific">Rotaria magnacalcarata</name>
    <dbReference type="NCBI Taxonomy" id="392030"/>
    <lineage>
        <taxon>Eukaryota</taxon>
        <taxon>Metazoa</taxon>
        <taxon>Spiralia</taxon>
        <taxon>Gnathifera</taxon>
        <taxon>Rotifera</taxon>
        <taxon>Eurotatoria</taxon>
        <taxon>Bdelloidea</taxon>
        <taxon>Philodinida</taxon>
        <taxon>Philodinidae</taxon>
        <taxon>Rotaria</taxon>
    </lineage>
</organism>
<feature type="transmembrane region" description="Helical" evidence="1">
    <location>
        <begin position="49"/>
        <end position="67"/>
    </location>
</feature>
<accession>A0A816H861</accession>
<reference evidence="2" key="1">
    <citation type="submission" date="2021-02" db="EMBL/GenBank/DDBJ databases">
        <authorList>
            <person name="Nowell W R."/>
        </authorList>
    </citation>
    <scope>NUCLEOTIDE SEQUENCE</scope>
</reference>
<evidence type="ECO:0000256" key="1">
    <source>
        <dbReference type="SAM" id="Phobius"/>
    </source>
</evidence>
<comment type="caution">
    <text evidence="2">The sequence shown here is derived from an EMBL/GenBank/DDBJ whole genome shotgun (WGS) entry which is preliminary data.</text>
</comment>
<feature type="transmembrane region" description="Helical" evidence="1">
    <location>
        <begin position="79"/>
        <end position="98"/>
    </location>
</feature>
<dbReference type="EMBL" id="CAJNOW010021275">
    <property type="protein sequence ID" value="CAF1683600.1"/>
    <property type="molecule type" value="Genomic_DNA"/>
</dbReference>
<dbReference type="InterPro" id="IPR019169">
    <property type="entry name" value="Transmembrane_26"/>
</dbReference>